<gene>
    <name evidence="2" type="ORF">MELLADRAFT_104222</name>
</gene>
<keyword evidence="3" id="KW-1185">Reference proteome</keyword>
<evidence type="ECO:0000313" key="2">
    <source>
        <dbReference type="EMBL" id="EGG09526.1"/>
    </source>
</evidence>
<dbReference type="RefSeq" id="XP_007407253.1">
    <property type="nucleotide sequence ID" value="XM_007407191.1"/>
</dbReference>
<accession>F4RDZ9</accession>
<dbReference type="KEGG" id="mlr:MELLADRAFT_104222"/>
<reference evidence="3" key="1">
    <citation type="journal article" date="2011" name="Proc. Natl. Acad. Sci. U.S.A.">
        <title>Obligate biotrophy features unraveled by the genomic analysis of rust fungi.</title>
        <authorList>
            <person name="Duplessis S."/>
            <person name="Cuomo C.A."/>
            <person name="Lin Y.-C."/>
            <person name="Aerts A."/>
            <person name="Tisserant E."/>
            <person name="Veneault-Fourrey C."/>
            <person name="Joly D.L."/>
            <person name="Hacquard S."/>
            <person name="Amselem J."/>
            <person name="Cantarel B.L."/>
            <person name="Chiu R."/>
            <person name="Coutinho P.M."/>
            <person name="Feau N."/>
            <person name="Field M."/>
            <person name="Frey P."/>
            <person name="Gelhaye E."/>
            <person name="Goldberg J."/>
            <person name="Grabherr M.G."/>
            <person name="Kodira C.D."/>
            <person name="Kohler A."/>
            <person name="Kuees U."/>
            <person name="Lindquist E.A."/>
            <person name="Lucas S.M."/>
            <person name="Mago R."/>
            <person name="Mauceli E."/>
            <person name="Morin E."/>
            <person name="Murat C."/>
            <person name="Pangilinan J.L."/>
            <person name="Park R."/>
            <person name="Pearson M."/>
            <person name="Quesneville H."/>
            <person name="Rouhier N."/>
            <person name="Sakthikumar S."/>
            <person name="Salamov A.A."/>
            <person name="Schmutz J."/>
            <person name="Selles B."/>
            <person name="Shapiro H."/>
            <person name="Tanguay P."/>
            <person name="Tuskan G.A."/>
            <person name="Henrissat B."/>
            <person name="Van de Peer Y."/>
            <person name="Rouze P."/>
            <person name="Ellis J.G."/>
            <person name="Dodds P.N."/>
            <person name="Schein J.E."/>
            <person name="Zhong S."/>
            <person name="Hamelin R.C."/>
            <person name="Grigoriev I.V."/>
            <person name="Szabo L.J."/>
            <person name="Martin F."/>
        </authorList>
    </citation>
    <scope>NUCLEOTIDE SEQUENCE [LARGE SCALE GENOMIC DNA]</scope>
    <source>
        <strain evidence="3">98AG31 / pathotype 3-4-7</strain>
    </source>
</reference>
<proteinExistence type="predicted"/>
<dbReference type="Proteomes" id="UP000001072">
    <property type="component" value="Unassembled WGS sequence"/>
</dbReference>
<organism evidence="3">
    <name type="scientific">Melampsora larici-populina (strain 98AG31 / pathotype 3-4-7)</name>
    <name type="common">Poplar leaf rust fungus</name>
    <dbReference type="NCBI Taxonomy" id="747676"/>
    <lineage>
        <taxon>Eukaryota</taxon>
        <taxon>Fungi</taxon>
        <taxon>Dikarya</taxon>
        <taxon>Basidiomycota</taxon>
        <taxon>Pucciniomycotina</taxon>
        <taxon>Pucciniomycetes</taxon>
        <taxon>Pucciniales</taxon>
        <taxon>Melampsoraceae</taxon>
        <taxon>Melampsora</taxon>
    </lineage>
</organism>
<feature type="region of interest" description="Disordered" evidence="1">
    <location>
        <begin position="21"/>
        <end position="71"/>
    </location>
</feature>
<evidence type="ECO:0000313" key="3">
    <source>
        <dbReference type="Proteomes" id="UP000001072"/>
    </source>
</evidence>
<name>F4RDZ9_MELLP</name>
<dbReference type="AlphaFoldDB" id="F4RDZ9"/>
<dbReference type="VEuPathDB" id="FungiDB:MELLADRAFT_104222"/>
<feature type="compositionally biased region" description="Basic residues" evidence="1">
    <location>
        <begin position="31"/>
        <end position="43"/>
    </location>
</feature>
<sequence>MAITVHGNLTLAGRSSLMITTRSKTIARTPLRARNRNARRHQQRDRSPRPQLRRNPRRAASEPLPIHLHRRPLPSLRDDPGFWTKIATLPENLYPYLLPHCNPRDSTREILRQLIWHFNPARRIPSDTLKDKILEYYQEDVVRGFGAYYGV</sequence>
<protein>
    <submittedName>
        <fullName evidence="2">Uncharacterized protein</fullName>
    </submittedName>
</protein>
<dbReference type="EMBL" id="GL883097">
    <property type="protein sequence ID" value="EGG09526.1"/>
    <property type="molecule type" value="Genomic_DNA"/>
</dbReference>
<dbReference type="InParanoid" id="F4RDZ9"/>
<dbReference type="eggNOG" id="ENOG502QZJN">
    <property type="taxonomic scope" value="Eukaryota"/>
</dbReference>
<dbReference type="HOGENOM" id="CLU_076405_0_0_1"/>
<dbReference type="GeneID" id="18922193"/>
<evidence type="ECO:0000256" key="1">
    <source>
        <dbReference type="SAM" id="MobiDB-lite"/>
    </source>
</evidence>